<name>A0AA88GPA3_NAELO</name>
<dbReference type="Proteomes" id="UP000816034">
    <property type="component" value="Unassembled WGS sequence"/>
</dbReference>
<evidence type="ECO:0000256" key="1">
    <source>
        <dbReference type="SAM" id="MobiDB-lite"/>
    </source>
</evidence>
<evidence type="ECO:0000313" key="3">
    <source>
        <dbReference type="Proteomes" id="UP000816034"/>
    </source>
</evidence>
<sequence>MASQHQDIVHQDNNSDESQYMKYVLLSDNNSTLSNSPTHPTKTPTKKVALVRHKLASKKKTTSPSVSVNRHSQQPISEPVIQPKTQIDGGASQTPDYWRMLLLEAFEDKLGGSGNMYTNDELYNFIINQSSLSITTASEWKARINTLLHKFEQFFTPLDSSYGADKIKSKGYKRVLEVLHKLACVSKAARMQQEFNFQFTLDSLELCELLSRLLMVFINEGTENNSFEAADDFISGYIATDNYLEMTEKEREKIRKRVQQKHQEDAIKNVNSFVQKSMNGRLREKDQSTRLPYEYYCCFPSPEHINYIVIGEFERACRTFAMLSDAEYEAPTIHTLLFNLNIPGIEVLLTKEFKLKQYSNNDIVEFDKLEQQWNRTHQPHNMLQNFKNKQSNAHITIGGITYHKQQIEKPEANDSQFRIFKHW</sequence>
<comment type="caution">
    <text evidence="2">The sequence shown here is derived from an EMBL/GenBank/DDBJ whole genome shotgun (WGS) entry which is preliminary data.</text>
</comment>
<proteinExistence type="predicted"/>
<keyword evidence="3" id="KW-1185">Reference proteome</keyword>
<protein>
    <submittedName>
        <fullName evidence="2">Uncharacterized protein</fullName>
    </submittedName>
</protein>
<dbReference type="RefSeq" id="XP_044550339.1">
    <property type="nucleotide sequence ID" value="XM_044692249.1"/>
</dbReference>
<feature type="region of interest" description="Disordered" evidence="1">
    <location>
        <begin position="56"/>
        <end position="76"/>
    </location>
</feature>
<dbReference type="AlphaFoldDB" id="A0AA88GPA3"/>
<dbReference type="GeneID" id="68095248"/>
<reference evidence="2 3" key="1">
    <citation type="journal article" date="2018" name="BMC Genomics">
        <title>The genome of Naegleria lovaniensis, the basis for a comparative approach to unravel pathogenicity factors of the human pathogenic amoeba N. fowleri.</title>
        <authorList>
            <person name="Liechti N."/>
            <person name="Schurch N."/>
            <person name="Bruggmann R."/>
            <person name="Wittwer M."/>
        </authorList>
    </citation>
    <scope>NUCLEOTIDE SEQUENCE [LARGE SCALE GENOMIC DNA]</scope>
    <source>
        <strain evidence="2 3">ATCC 30569</strain>
    </source>
</reference>
<organism evidence="2 3">
    <name type="scientific">Naegleria lovaniensis</name>
    <name type="common">Amoeba</name>
    <dbReference type="NCBI Taxonomy" id="51637"/>
    <lineage>
        <taxon>Eukaryota</taxon>
        <taxon>Discoba</taxon>
        <taxon>Heterolobosea</taxon>
        <taxon>Tetramitia</taxon>
        <taxon>Eutetramitia</taxon>
        <taxon>Vahlkampfiidae</taxon>
        <taxon>Naegleria</taxon>
    </lineage>
</organism>
<evidence type="ECO:0000313" key="2">
    <source>
        <dbReference type="EMBL" id="KAG2386347.1"/>
    </source>
</evidence>
<gene>
    <name evidence="2" type="ORF">C9374_002793</name>
</gene>
<dbReference type="EMBL" id="PYSW02000016">
    <property type="protein sequence ID" value="KAG2386347.1"/>
    <property type="molecule type" value="Genomic_DNA"/>
</dbReference>
<accession>A0AA88GPA3</accession>